<comment type="caution">
    <text evidence="4">The sequence shown here is derived from an EMBL/GenBank/DDBJ whole genome shotgun (WGS) entry which is preliminary data.</text>
</comment>
<keyword evidence="2" id="KW-0732">Signal</keyword>
<feature type="domain" description="Bacterial spore germination immunoglobulin-like" evidence="3">
    <location>
        <begin position="82"/>
        <end position="154"/>
    </location>
</feature>
<accession>A0A3M8C977</accession>
<keyword evidence="5" id="KW-1185">Reference proteome</keyword>
<evidence type="ECO:0000313" key="5">
    <source>
        <dbReference type="Proteomes" id="UP000282028"/>
    </source>
</evidence>
<gene>
    <name evidence="4" type="ORF">EDM52_13750</name>
</gene>
<feature type="signal peptide" evidence="2">
    <location>
        <begin position="1"/>
        <end position="23"/>
    </location>
</feature>
<feature type="region of interest" description="Disordered" evidence="1">
    <location>
        <begin position="19"/>
        <end position="70"/>
    </location>
</feature>
<dbReference type="OrthoDB" id="1357684at2"/>
<sequence>MKKLFLILLTAALLHGCSSTPEAVDQPAPEQPPASSEPPAQQPNQPQTPAPEQEPPKEEQPAAEKTYGNDIFQKVTVAKTGEDTFEIKGQARVFEAVFQYVVEDGHNELTEGTVNTSAGAPEWGDFTHTVKVKKAEPNSTLMLILFEVSAKDGSRQHELIIPLPEK</sequence>
<evidence type="ECO:0000256" key="1">
    <source>
        <dbReference type="SAM" id="MobiDB-lite"/>
    </source>
</evidence>
<dbReference type="Pfam" id="PF10648">
    <property type="entry name" value="Gmad2"/>
    <property type="match status" value="1"/>
</dbReference>
<dbReference type="AlphaFoldDB" id="A0A3M8C977"/>
<feature type="chain" id="PRO_5018079835" evidence="2">
    <location>
        <begin position="24"/>
        <end position="166"/>
    </location>
</feature>
<dbReference type="RefSeq" id="WP_122909555.1">
    <property type="nucleotide sequence ID" value="NZ_CBCSBE010000002.1"/>
</dbReference>
<evidence type="ECO:0000256" key="2">
    <source>
        <dbReference type="SAM" id="SignalP"/>
    </source>
</evidence>
<dbReference type="Proteomes" id="UP000282028">
    <property type="component" value="Unassembled WGS sequence"/>
</dbReference>
<evidence type="ECO:0000313" key="4">
    <source>
        <dbReference type="EMBL" id="RNB72218.1"/>
    </source>
</evidence>
<reference evidence="4 5" key="1">
    <citation type="submission" date="2018-10" db="EMBL/GenBank/DDBJ databases">
        <title>Phylogenomics of Brevibacillus.</title>
        <authorList>
            <person name="Dunlap C."/>
        </authorList>
    </citation>
    <scope>NUCLEOTIDE SEQUENCE [LARGE SCALE GENOMIC DNA]</scope>
    <source>
        <strain evidence="4 5">JCM 12215</strain>
    </source>
</reference>
<dbReference type="InterPro" id="IPR018911">
    <property type="entry name" value="Gmad2_Ig-like_dom"/>
</dbReference>
<evidence type="ECO:0000259" key="3">
    <source>
        <dbReference type="Pfam" id="PF10648"/>
    </source>
</evidence>
<protein>
    <submittedName>
        <fullName evidence="4">Sporulation protein</fullName>
    </submittedName>
</protein>
<organism evidence="4 5">
    <name type="scientific">Brevibacillus invocatus</name>
    <dbReference type="NCBI Taxonomy" id="173959"/>
    <lineage>
        <taxon>Bacteria</taxon>
        <taxon>Bacillati</taxon>
        <taxon>Bacillota</taxon>
        <taxon>Bacilli</taxon>
        <taxon>Bacillales</taxon>
        <taxon>Paenibacillaceae</taxon>
        <taxon>Brevibacillus</taxon>
    </lineage>
</organism>
<name>A0A3M8C977_9BACL</name>
<dbReference type="EMBL" id="RHHR01000026">
    <property type="protein sequence ID" value="RNB72218.1"/>
    <property type="molecule type" value="Genomic_DNA"/>
</dbReference>
<proteinExistence type="predicted"/>